<feature type="compositionally biased region" description="Basic and acidic residues" evidence="6">
    <location>
        <begin position="167"/>
        <end position="180"/>
    </location>
</feature>
<proteinExistence type="predicted"/>
<keyword evidence="3 7" id="KW-0812">Transmembrane</keyword>
<dbReference type="Proteomes" id="UP000228711">
    <property type="component" value="Unassembled WGS sequence"/>
</dbReference>
<keyword evidence="2" id="KW-1003">Cell membrane</keyword>
<feature type="compositionally biased region" description="Acidic residues" evidence="6">
    <location>
        <begin position="157"/>
        <end position="166"/>
    </location>
</feature>
<keyword evidence="5 7" id="KW-0472">Membrane</keyword>
<dbReference type="PANTHER" id="PTHR33885:SF3">
    <property type="entry name" value="PHAGE SHOCK PROTEIN C"/>
    <property type="match status" value="1"/>
</dbReference>
<evidence type="ECO:0000256" key="2">
    <source>
        <dbReference type="ARBA" id="ARBA00022475"/>
    </source>
</evidence>
<evidence type="ECO:0000313" key="10">
    <source>
        <dbReference type="Proteomes" id="UP000228711"/>
    </source>
</evidence>
<feature type="transmembrane region" description="Helical" evidence="7">
    <location>
        <begin position="104"/>
        <end position="121"/>
    </location>
</feature>
<dbReference type="PANTHER" id="PTHR33885">
    <property type="entry name" value="PHAGE SHOCK PROTEIN C"/>
    <property type="match status" value="1"/>
</dbReference>
<feature type="transmembrane region" description="Helical" evidence="7">
    <location>
        <begin position="128"/>
        <end position="147"/>
    </location>
</feature>
<protein>
    <recommendedName>
        <fullName evidence="8">Phage shock protein PspC N-terminal domain-containing protein</fullName>
    </recommendedName>
</protein>
<evidence type="ECO:0000259" key="8">
    <source>
        <dbReference type="Pfam" id="PF04024"/>
    </source>
</evidence>
<evidence type="ECO:0000256" key="1">
    <source>
        <dbReference type="ARBA" id="ARBA00004162"/>
    </source>
</evidence>
<dbReference type="InterPro" id="IPR052027">
    <property type="entry name" value="PspC"/>
</dbReference>
<accession>A0A2H0YTI8</accession>
<evidence type="ECO:0000313" key="9">
    <source>
        <dbReference type="EMBL" id="PIS41821.1"/>
    </source>
</evidence>
<dbReference type="Pfam" id="PF04024">
    <property type="entry name" value="PspC"/>
    <property type="match status" value="1"/>
</dbReference>
<name>A0A2H0YTI8_9BACT</name>
<comment type="subcellular location">
    <subcellularLocation>
        <location evidence="1">Cell membrane</location>
        <topology evidence="1">Single-pass membrane protein</topology>
    </subcellularLocation>
</comment>
<evidence type="ECO:0000256" key="7">
    <source>
        <dbReference type="SAM" id="Phobius"/>
    </source>
</evidence>
<evidence type="ECO:0000256" key="4">
    <source>
        <dbReference type="ARBA" id="ARBA00022989"/>
    </source>
</evidence>
<evidence type="ECO:0000256" key="5">
    <source>
        <dbReference type="ARBA" id="ARBA00023136"/>
    </source>
</evidence>
<evidence type="ECO:0000256" key="6">
    <source>
        <dbReference type="SAM" id="MobiDB-lite"/>
    </source>
</evidence>
<feature type="region of interest" description="Disordered" evidence="6">
    <location>
        <begin position="151"/>
        <end position="180"/>
    </location>
</feature>
<gene>
    <name evidence="9" type="ORF">COT25_01050</name>
</gene>
<sequence>MRKKLVRSETDRIVAGICGGLADYFDIDATLFRVIFVVVMFLGGAGILAYVLLWIIIPGSSDKITDPRARVQEFKSEATQFVQSTANQIRNSTQDSGSQTVIRMQHLVAIALVVIGILIIAKNIIPHISLTFVWPGILVLLGVWLLWQAQPAPRTDEDVESKEEVEEEHKEDKTPDQPTL</sequence>
<feature type="transmembrane region" description="Helical" evidence="7">
    <location>
        <begin position="34"/>
        <end position="57"/>
    </location>
</feature>
<feature type="domain" description="Phage shock protein PspC N-terminal" evidence="8">
    <location>
        <begin position="3"/>
        <end position="58"/>
    </location>
</feature>
<dbReference type="InterPro" id="IPR007168">
    <property type="entry name" value="Phageshock_PspC_N"/>
</dbReference>
<dbReference type="GO" id="GO:0005886">
    <property type="term" value="C:plasma membrane"/>
    <property type="evidence" value="ECO:0007669"/>
    <property type="project" value="UniProtKB-SubCell"/>
</dbReference>
<organism evidence="9 10">
    <name type="scientific">Candidatus Kerfeldbacteria bacterium CG08_land_8_20_14_0_20_42_7</name>
    <dbReference type="NCBI Taxonomy" id="2014245"/>
    <lineage>
        <taxon>Bacteria</taxon>
        <taxon>Candidatus Kerfeldiibacteriota</taxon>
    </lineage>
</organism>
<keyword evidence="4 7" id="KW-1133">Transmembrane helix</keyword>
<reference evidence="10" key="1">
    <citation type="submission" date="2017-09" db="EMBL/GenBank/DDBJ databases">
        <title>Depth-based differentiation of microbial function through sediment-hosted aquifers and enrichment of novel symbionts in the deep terrestrial subsurface.</title>
        <authorList>
            <person name="Probst A.J."/>
            <person name="Ladd B."/>
            <person name="Jarett J.K."/>
            <person name="Geller-Mcgrath D.E."/>
            <person name="Sieber C.M.K."/>
            <person name="Emerson J.B."/>
            <person name="Anantharaman K."/>
            <person name="Thomas B.C."/>
            <person name="Malmstrom R."/>
            <person name="Stieglmeier M."/>
            <person name="Klingl A."/>
            <person name="Woyke T."/>
            <person name="Ryan C.M."/>
            <person name="Banfield J.F."/>
        </authorList>
    </citation>
    <scope>NUCLEOTIDE SEQUENCE [LARGE SCALE GENOMIC DNA]</scope>
</reference>
<dbReference type="AlphaFoldDB" id="A0A2H0YTI8"/>
<dbReference type="EMBL" id="PEXV01000042">
    <property type="protein sequence ID" value="PIS41821.1"/>
    <property type="molecule type" value="Genomic_DNA"/>
</dbReference>
<comment type="caution">
    <text evidence="9">The sequence shown here is derived from an EMBL/GenBank/DDBJ whole genome shotgun (WGS) entry which is preliminary data.</text>
</comment>
<evidence type="ECO:0000256" key="3">
    <source>
        <dbReference type="ARBA" id="ARBA00022692"/>
    </source>
</evidence>